<evidence type="ECO:0000313" key="5">
    <source>
        <dbReference type="Proteomes" id="UP000443423"/>
    </source>
</evidence>
<comment type="caution">
    <text evidence="4">The sequence shown here is derived from an EMBL/GenBank/DDBJ whole genome shotgun (WGS) entry which is preliminary data.</text>
</comment>
<reference evidence="4 5" key="1">
    <citation type="submission" date="2019-11" db="EMBL/GenBank/DDBJ databases">
        <title>Whole genome sequence of Haloferax sp. MBLA0078.</title>
        <authorList>
            <person name="Seo M.-J."/>
            <person name="Cho E.-S."/>
        </authorList>
    </citation>
    <scope>NUCLEOTIDE SEQUENCE [LARGE SCALE GENOMIC DNA]</scope>
    <source>
        <strain evidence="4 5">MBLA0078</strain>
    </source>
</reference>
<gene>
    <name evidence="4" type="ORF">GJR99_15135</name>
</gene>
<evidence type="ECO:0000313" key="4">
    <source>
        <dbReference type="EMBL" id="MRW97903.1"/>
    </source>
</evidence>
<keyword evidence="2" id="KW-0472">Membrane</keyword>
<feature type="compositionally biased region" description="Polar residues" evidence="1">
    <location>
        <begin position="1"/>
        <end position="19"/>
    </location>
</feature>
<dbReference type="InterPro" id="IPR058598">
    <property type="entry name" value="Gly_zipper-like_dom"/>
</dbReference>
<organism evidence="4 5">
    <name type="scientific">Haloferax marinum</name>
    <dbReference type="NCBI Taxonomy" id="2666143"/>
    <lineage>
        <taxon>Archaea</taxon>
        <taxon>Methanobacteriati</taxon>
        <taxon>Methanobacteriota</taxon>
        <taxon>Stenosarchaea group</taxon>
        <taxon>Halobacteria</taxon>
        <taxon>Halobacteriales</taxon>
        <taxon>Haloferacaceae</taxon>
        <taxon>Haloferax</taxon>
    </lineage>
</organism>
<feature type="domain" description="Glycine zipper-like" evidence="3">
    <location>
        <begin position="34"/>
        <end position="83"/>
    </location>
</feature>
<proteinExistence type="predicted"/>
<name>A0A6A8GCI5_9EURY</name>
<keyword evidence="2" id="KW-0812">Transmembrane</keyword>
<evidence type="ECO:0000256" key="1">
    <source>
        <dbReference type="SAM" id="MobiDB-lite"/>
    </source>
</evidence>
<accession>A0A6A8GCI5</accession>
<evidence type="ECO:0000256" key="2">
    <source>
        <dbReference type="SAM" id="Phobius"/>
    </source>
</evidence>
<evidence type="ECO:0000259" key="3">
    <source>
        <dbReference type="Pfam" id="PF26273"/>
    </source>
</evidence>
<keyword evidence="2" id="KW-1133">Transmembrane helix</keyword>
<feature type="compositionally biased region" description="Basic and acidic residues" evidence="1">
    <location>
        <begin position="24"/>
        <end position="34"/>
    </location>
</feature>
<keyword evidence="5" id="KW-1185">Reference proteome</keyword>
<dbReference type="RefSeq" id="WP_151113615.1">
    <property type="nucleotide sequence ID" value="NZ_WKJQ01000001.1"/>
</dbReference>
<feature type="transmembrane region" description="Helical" evidence="2">
    <location>
        <begin position="41"/>
        <end position="58"/>
    </location>
</feature>
<feature type="transmembrane region" description="Helical" evidence="2">
    <location>
        <begin position="64"/>
        <end position="81"/>
    </location>
</feature>
<dbReference type="EMBL" id="WKJQ01000001">
    <property type="protein sequence ID" value="MRW97903.1"/>
    <property type="molecule type" value="Genomic_DNA"/>
</dbReference>
<feature type="region of interest" description="Disordered" evidence="1">
    <location>
        <begin position="1"/>
        <end position="36"/>
    </location>
</feature>
<dbReference type="AlphaFoldDB" id="A0A6A8GCI5"/>
<sequence>MSQESAPLSAEFVQQSTPQPVDHVMVDSDDREGTSHSAEQFGIGLAAGILLGGIVGIVGNSLSLGVLFGVIFGVVLGLVVMERR</sequence>
<protein>
    <recommendedName>
        <fullName evidence="3">Glycine zipper-like domain-containing protein</fullName>
    </recommendedName>
</protein>
<dbReference type="OrthoDB" id="292613at2157"/>
<dbReference type="Pfam" id="PF26273">
    <property type="entry name" value="Gly_zipper"/>
    <property type="match status" value="1"/>
</dbReference>
<dbReference type="Proteomes" id="UP000443423">
    <property type="component" value="Unassembled WGS sequence"/>
</dbReference>